<evidence type="ECO:0000256" key="1">
    <source>
        <dbReference type="SAM" id="MobiDB-lite"/>
    </source>
</evidence>
<dbReference type="Proteomes" id="UP000076154">
    <property type="component" value="Unassembled WGS sequence"/>
</dbReference>
<dbReference type="InParanoid" id="A0A369JX13"/>
<feature type="domain" description="Yippee" evidence="2">
    <location>
        <begin position="42"/>
        <end position="147"/>
    </location>
</feature>
<dbReference type="PROSITE" id="PS51792">
    <property type="entry name" value="YIPPEE"/>
    <property type="match status" value="1"/>
</dbReference>
<protein>
    <recommendedName>
        <fullName evidence="2">Yippee domain-containing protein</fullName>
    </recommendedName>
</protein>
<dbReference type="STRING" id="39966.A0A369JX13"/>
<dbReference type="OrthoDB" id="6407410at2759"/>
<proteinExistence type="predicted"/>
<feature type="region of interest" description="Disordered" evidence="1">
    <location>
        <begin position="1"/>
        <end position="37"/>
    </location>
</feature>
<accession>A0A369JX13</accession>
<keyword evidence="4" id="KW-1185">Reference proteome</keyword>
<sequence length="171" mass="18885">MTSYYEDPAAGQQDSVPRRLPPVPVAPRSARPTSRPLPQVPRALACKQCGTCITSTYVLLPTSAYPQDSRLFRGFSGKASLFTETYNVKLSRPGVQLMATGAHTMQEITCSSCSLYLGWKILRAHEHSEKWKEGNCLLELENLYHDTDGFPSPLVHPRGSMSSDSDSDYSS</sequence>
<dbReference type="PANTHER" id="PTHR13848">
    <property type="entry name" value="PROTEIN YIPPEE-LIKE CG15309-RELATED"/>
    <property type="match status" value="1"/>
</dbReference>
<reference evidence="3" key="1">
    <citation type="submission" date="2018-04" db="EMBL/GenBank/DDBJ databases">
        <title>Whole genome sequencing of Hypsizygus marmoreus.</title>
        <authorList>
            <person name="Choi I.-G."/>
            <person name="Min B."/>
            <person name="Kim J.-G."/>
            <person name="Kim S."/>
            <person name="Oh Y.-L."/>
            <person name="Kong W.-S."/>
            <person name="Park H."/>
            <person name="Jeong J."/>
            <person name="Song E.-S."/>
        </authorList>
    </citation>
    <scope>NUCLEOTIDE SEQUENCE [LARGE SCALE GENOMIC DNA]</scope>
    <source>
        <strain evidence="3">51987-8</strain>
    </source>
</reference>
<name>A0A369JX13_HYPMA</name>
<organism evidence="3 4">
    <name type="scientific">Hypsizygus marmoreus</name>
    <name type="common">White beech mushroom</name>
    <name type="synonym">Agaricus marmoreus</name>
    <dbReference type="NCBI Taxonomy" id="39966"/>
    <lineage>
        <taxon>Eukaryota</taxon>
        <taxon>Fungi</taxon>
        <taxon>Dikarya</taxon>
        <taxon>Basidiomycota</taxon>
        <taxon>Agaricomycotina</taxon>
        <taxon>Agaricomycetes</taxon>
        <taxon>Agaricomycetidae</taxon>
        <taxon>Agaricales</taxon>
        <taxon>Tricholomatineae</taxon>
        <taxon>Lyophyllaceae</taxon>
        <taxon>Hypsizygus</taxon>
    </lineage>
</organism>
<dbReference type="EMBL" id="LUEZ02000041">
    <property type="protein sequence ID" value="RDB25077.1"/>
    <property type="molecule type" value="Genomic_DNA"/>
</dbReference>
<evidence type="ECO:0000313" key="4">
    <source>
        <dbReference type="Proteomes" id="UP000076154"/>
    </source>
</evidence>
<evidence type="ECO:0000259" key="2">
    <source>
        <dbReference type="PROSITE" id="PS51792"/>
    </source>
</evidence>
<dbReference type="AlphaFoldDB" id="A0A369JX13"/>
<dbReference type="InterPro" id="IPR039058">
    <property type="entry name" value="Yippee_fam"/>
</dbReference>
<comment type="caution">
    <text evidence="3">The sequence shown here is derived from an EMBL/GenBank/DDBJ whole genome shotgun (WGS) entry which is preliminary data.</text>
</comment>
<gene>
    <name evidence="3" type="ORF">Hypma_007908</name>
</gene>
<evidence type="ECO:0000313" key="3">
    <source>
        <dbReference type="EMBL" id="RDB25077.1"/>
    </source>
</evidence>
<dbReference type="InterPro" id="IPR034751">
    <property type="entry name" value="Yippee"/>
</dbReference>